<proteinExistence type="predicted"/>
<gene>
    <name evidence="2" type="ORF">PVAP13_3KG189381</name>
</gene>
<dbReference type="Proteomes" id="UP000823388">
    <property type="component" value="Chromosome 3K"/>
</dbReference>
<reference evidence="2" key="1">
    <citation type="submission" date="2020-05" db="EMBL/GenBank/DDBJ databases">
        <title>WGS assembly of Panicum virgatum.</title>
        <authorList>
            <person name="Lovell J.T."/>
            <person name="Jenkins J."/>
            <person name="Shu S."/>
            <person name="Juenger T.E."/>
            <person name="Schmutz J."/>
        </authorList>
    </citation>
    <scope>NUCLEOTIDE SEQUENCE</scope>
    <source>
        <strain evidence="2">AP13</strain>
    </source>
</reference>
<evidence type="ECO:0000313" key="2">
    <source>
        <dbReference type="EMBL" id="KAG2625117.1"/>
    </source>
</evidence>
<feature type="region of interest" description="Disordered" evidence="1">
    <location>
        <begin position="1"/>
        <end position="96"/>
    </location>
</feature>
<evidence type="ECO:0000313" key="3">
    <source>
        <dbReference type="Proteomes" id="UP000823388"/>
    </source>
</evidence>
<dbReference type="EMBL" id="CM029041">
    <property type="protein sequence ID" value="KAG2625117.1"/>
    <property type="molecule type" value="Genomic_DNA"/>
</dbReference>
<protein>
    <submittedName>
        <fullName evidence="2">Uncharacterized protein</fullName>
    </submittedName>
</protein>
<dbReference type="AlphaFoldDB" id="A0A8T0US56"/>
<accession>A0A8T0US56</accession>
<organism evidence="2 3">
    <name type="scientific">Panicum virgatum</name>
    <name type="common">Blackwell switchgrass</name>
    <dbReference type="NCBI Taxonomy" id="38727"/>
    <lineage>
        <taxon>Eukaryota</taxon>
        <taxon>Viridiplantae</taxon>
        <taxon>Streptophyta</taxon>
        <taxon>Embryophyta</taxon>
        <taxon>Tracheophyta</taxon>
        <taxon>Spermatophyta</taxon>
        <taxon>Magnoliopsida</taxon>
        <taxon>Liliopsida</taxon>
        <taxon>Poales</taxon>
        <taxon>Poaceae</taxon>
        <taxon>PACMAD clade</taxon>
        <taxon>Panicoideae</taxon>
        <taxon>Panicodae</taxon>
        <taxon>Paniceae</taxon>
        <taxon>Panicinae</taxon>
        <taxon>Panicum</taxon>
        <taxon>Panicum sect. Hiantes</taxon>
    </lineage>
</organism>
<evidence type="ECO:0000256" key="1">
    <source>
        <dbReference type="SAM" id="MobiDB-lite"/>
    </source>
</evidence>
<keyword evidence="3" id="KW-1185">Reference proteome</keyword>
<comment type="caution">
    <text evidence="2">The sequence shown here is derived from an EMBL/GenBank/DDBJ whole genome shotgun (WGS) entry which is preliminary data.</text>
</comment>
<sequence>MSGGGGAMVNDSPWREISWASNPTVREAAKQDDETTDTAPSDPPPSLSELVKGRPGNSNFGRAGLSAAASGCPPLHVGGSGPASQPTWLAGAWRPT</sequence>
<name>A0A8T0US56_PANVG</name>